<dbReference type="RefSeq" id="WP_033303466.1">
    <property type="nucleotide sequence ID" value="NZ_JBHSJE010000014.1"/>
</dbReference>
<sequence length="406" mass="42262">MRHHRNQHRSRRKTMSITAASATVLAVVAATAAVQSNAFGNEEEQTAASQSPAEAQAQECGAGAFQAEVAKTGDTWKARHGDTVLYTGDDMFAAMSAGLDSLTPNRTTKERMVVLGSGTISASERLKLPSYTVLDVCGTIHATGAVATDTGPIYSRDTTDVEVQHAKITGAPMYGMFFRSVSNLTLGEIDMRLSGGLGIRIDNGSKTAPATNTRIDNVHVSGASSNAVETAGLDGVTIGTVTARDVGEAGLLLNTTTNAEVGTVDAENVGSGTGYAAFRMANRNGRIGDSYETNIHVERVIARGGGRGIFCVSESGGAVIDRVDIADTENNAVLVENCYNVTIAAEGGTVSGAGGIRIAARDEFANTSDVTLGNLTVTDSFIEESPCAENTVIKDVELVNTTKDVC</sequence>
<keyword evidence="1" id="KW-0732">Signal</keyword>
<comment type="caution">
    <text evidence="2">The sequence shown here is derived from an EMBL/GenBank/DDBJ whole genome shotgun (WGS) entry which is preliminary data.</text>
</comment>
<organism evidence="2 3">
    <name type="scientific">Streptomyces atroolivaceus</name>
    <dbReference type="NCBI Taxonomy" id="66869"/>
    <lineage>
        <taxon>Bacteria</taxon>
        <taxon>Bacillati</taxon>
        <taxon>Actinomycetota</taxon>
        <taxon>Actinomycetes</taxon>
        <taxon>Kitasatosporales</taxon>
        <taxon>Streptomycetaceae</taxon>
        <taxon>Streptomyces</taxon>
    </lineage>
</organism>
<dbReference type="Gene3D" id="2.160.20.10">
    <property type="entry name" value="Single-stranded right-handed beta-helix, Pectin lyase-like"/>
    <property type="match status" value="1"/>
</dbReference>
<dbReference type="InterPro" id="IPR012334">
    <property type="entry name" value="Pectin_lyas_fold"/>
</dbReference>
<evidence type="ECO:0000313" key="2">
    <source>
        <dbReference type="EMBL" id="MFC4983210.1"/>
    </source>
</evidence>
<dbReference type="EMBL" id="JBHSJE010000014">
    <property type="protein sequence ID" value="MFC4983210.1"/>
    <property type="molecule type" value="Genomic_DNA"/>
</dbReference>
<reference evidence="3" key="1">
    <citation type="journal article" date="2019" name="Int. J. Syst. Evol. Microbiol.">
        <title>The Global Catalogue of Microorganisms (GCM) 10K type strain sequencing project: providing services to taxonomists for standard genome sequencing and annotation.</title>
        <authorList>
            <consortium name="The Broad Institute Genomics Platform"/>
            <consortium name="The Broad Institute Genome Sequencing Center for Infectious Disease"/>
            <person name="Wu L."/>
            <person name="Ma J."/>
        </authorList>
    </citation>
    <scope>NUCLEOTIDE SEQUENCE [LARGE SCALE GENOMIC DNA]</scope>
    <source>
        <strain evidence="3">ICMP 257</strain>
    </source>
</reference>
<feature type="chain" id="PRO_5046517388" evidence="1">
    <location>
        <begin position="33"/>
        <end position="406"/>
    </location>
</feature>
<protein>
    <submittedName>
        <fullName evidence="2">Right-handed parallel beta-helix repeat-containing protein</fullName>
    </submittedName>
</protein>
<dbReference type="GeneID" id="31235614"/>
<proteinExistence type="predicted"/>
<dbReference type="SUPFAM" id="SSF51126">
    <property type="entry name" value="Pectin lyase-like"/>
    <property type="match status" value="1"/>
</dbReference>
<dbReference type="InterPro" id="IPR011050">
    <property type="entry name" value="Pectin_lyase_fold/virulence"/>
</dbReference>
<gene>
    <name evidence="2" type="ORF">ACFPL4_33580</name>
</gene>
<dbReference type="Proteomes" id="UP001595908">
    <property type="component" value="Unassembled WGS sequence"/>
</dbReference>
<accession>A0ABV9VJA8</accession>
<keyword evidence="3" id="KW-1185">Reference proteome</keyword>
<feature type="signal peptide" evidence="1">
    <location>
        <begin position="1"/>
        <end position="32"/>
    </location>
</feature>
<evidence type="ECO:0000313" key="3">
    <source>
        <dbReference type="Proteomes" id="UP001595908"/>
    </source>
</evidence>
<name>A0ABV9VJA8_STRAZ</name>
<evidence type="ECO:0000256" key="1">
    <source>
        <dbReference type="SAM" id="SignalP"/>
    </source>
</evidence>